<dbReference type="Proteomes" id="UP000092565">
    <property type="component" value="Chromosome"/>
</dbReference>
<name>A0A1B0ZUD5_9RHOB</name>
<dbReference type="EMBL" id="CP015124">
    <property type="protein sequence ID" value="ANP37752.1"/>
    <property type="molecule type" value="Genomic_DNA"/>
</dbReference>
<sequence length="69" mass="7831">MPILLLILLAGVFAYFIWRHNTSSLTRNCRWRAERSKGQWRCTFCGAVQPGDAAPRQCLNPARQGRGGR</sequence>
<proteinExistence type="predicted"/>
<protein>
    <submittedName>
        <fullName evidence="1">Uncharacterized protein</fullName>
    </submittedName>
</protein>
<gene>
    <name evidence="1" type="ORF">JL2886_02866</name>
</gene>
<reference evidence="1 2" key="1">
    <citation type="submission" date="2016-04" db="EMBL/GenBank/DDBJ databases">
        <authorList>
            <person name="Evans L.H."/>
            <person name="Alamgir A."/>
            <person name="Owens N."/>
            <person name="Weber N.D."/>
            <person name="Virtaneva K."/>
            <person name="Barbian K."/>
            <person name="Babar A."/>
            <person name="Rosenke K."/>
        </authorList>
    </citation>
    <scope>NUCLEOTIDE SEQUENCE [LARGE SCALE GENOMIC DNA]</scope>
    <source>
        <strain evidence="1 2">JL2886</strain>
    </source>
</reference>
<dbReference type="OrthoDB" id="7859107at2"/>
<dbReference type="AlphaFoldDB" id="A0A1B0ZUD5"/>
<evidence type="ECO:0000313" key="2">
    <source>
        <dbReference type="Proteomes" id="UP000092565"/>
    </source>
</evidence>
<organism evidence="1 2">
    <name type="scientific">Phaeobacter gallaeciensis</name>
    <dbReference type="NCBI Taxonomy" id="60890"/>
    <lineage>
        <taxon>Bacteria</taxon>
        <taxon>Pseudomonadati</taxon>
        <taxon>Pseudomonadota</taxon>
        <taxon>Alphaproteobacteria</taxon>
        <taxon>Rhodobacterales</taxon>
        <taxon>Roseobacteraceae</taxon>
        <taxon>Phaeobacter</taxon>
    </lineage>
</organism>
<dbReference type="RefSeq" id="WP_065272525.1">
    <property type="nucleotide sequence ID" value="NZ_CP015124.1"/>
</dbReference>
<keyword evidence="2" id="KW-1185">Reference proteome</keyword>
<accession>A0A1B0ZUD5</accession>
<evidence type="ECO:0000313" key="1">
    <source>
        <dbReference type="EMBL" id="ANP37752.1"/>
    </source>
</evidence>